<dbReference type="OMA" id="FIHYMGR"/>
<name>A0A401T0S7_CHIPU</name>
<evidence type="ECO:0000256" key="5">
    <source>
        <dbReference type="ARBA" id="ARBA00023152"/>
    </source>
</evidence>
<dbReference type="GO" id="GO:0006006">
    <property type="term" value="P:glucose metabolic process"/>
    <property type="evidence" value="ECO:0007669"/>
    <property type="project" value="TreeGrafter"/>
</dbReference>
<keyword evidence="2" id="KW-0479">Metal-binding</keyword>
<dbReference type="Gene3D" id="3.40.1190.20">
    <property type="match status" value="1"/>
</dbReference>
<dbReference type="AlphaFoldDB" id="A0A401T0S7"/>
<evidence type="ECO:0000256" key="1">
    <source>
        <dbReference type="ARBA" id="ARBA00022679"/>
    </source>
</evidence>
<dbReference type="GO" id="GO:0046872">
    <property type="term" value="F:metal ion binding"/>
    <property type="evidence" value="ECO:0007669"/>
    <property type="project" value="UniProtKB-KW"/>
</dbReference>
<dbReference type="PANTHER" id="PTHR21208">
    <property type="entry name" value="ADP-DEPENDENT GLUCOKINASE"/>
    <property type="match status" value="1"/>
</dbReference>
<proteinExistence type="predicted"/>
<dbReference type="EMBL" id="BEZZ01000802">
    <property type="protein sequence ID" value="GCC36256.1"/>
    <property type="molecule type" value="Genomic_DNA"/>
</dbReference>
<sequence length="426" mass="47199">MDEGVNACVDVVVCGLGLLKALALDSGNKVDHDTLQSREHLKETFSYFMDKGVAAERFFTDKELFQSIAQTASQFPGAKHFVGGNAALIGQKLSTNLNLSVLLCGPVGPKLRELLDDRIIVPAESLQEVDEYHLILEYQSGDEWGSIKAPQANRFIFSHDVSNGEMNMMETLISSLEEFEPELVVLSGLHMMEGQGKEERNKRLQQVSVLISEIPNEISVHLELASMTDKTYMNTIVDQVLTIVNSIGLNEQELLFISQAGSGPHSSQKHWNGAPDIGMVSDIIFWLLKEYGRTDSRKDSDLTRIHFHTLAYHILATVDGYWSNQISSLVAGARVAGNQACGTDAIDPTKVVLEFPKEFVFSQMDGLLKSKKMTLNPTNPVHTWHRENISFFITPVLICVNPVRTVGLGDTISAEGLLYSERVSFL</sequence>
<keyword evidence="4" id="KW-0460">Magnesium</keyword>
<organism evidence="6 7">
    <name type="scientific">Chiloscyllium punctatum</name>
    <name type="common">Brownbanded bambooshark</name>
    <name type="synonym">Hemiscyllium punctatum</name>
    <dbReference type="NCBI Taxonomy" id="137246"/>
    <lineage>
        <taxon>Eukaryota</taxon>
        <taxon>Metazoa</taxon>
        <taxon>Chordata</taxon>
        <taxon>Craniata</taxon>
        <taxon>Vertebrata</taxon>
        <taxon>Chondrichthyes</taxon>
        <taxon>Elasmobranchii</taxon>
        <taxon>Galeomorphii</taxon>
        <taxon>Galeoidea</taxon>
        <taxon>Orectolobiformes</taxon>
        <taxon>Hemiscylliidae</taxon>
        <taxon>Chiloscyllium</taxon>
    </lineage>
</organism>
<dbReference type="STRING" id="137246.A0A401T0S7"/>
<dbReference type="GO" id="GO:0005783">
    <property type="term" value="C:endoplasmic reticulum"/>
    <property type="evidence" value="ECO:0007669"/>
    <property type="project" value="TreeGrafter"/>
</dbReference>
<reference evidence="6 7" key="1">
    <citation type="journal article" date="2018" name="Nat. Ecol. Evol.">
        <title>Shark genomes provide insights into elasmobranch evolution and the origin of vertebrates.</title>
        <authorList>
            <person name="Hara Y"/>
            <person name="Yamaguchi K"/>
            <person name="Onimaru K"/>
            <person name="Kadota M"/>
            <person name="Koyanagi M"/>
            <person name="Keeley SD"/>
            <person name="Tatsumi K"/>
            <person name="Tanaka K"/>
            <person name="Motone F"/>
            <person name="Kageyama Y"/>
            <person name="Nozu R"/>
            <person name="Adachi N"/>
            <person name="Nishimura O"/>
            <person name="Nakagawa R"/>
            <person name="Tanegashima C"/>
            <person name="Kiyatake I"/>
            <person name="Matsumoto R"/>
            <person name="Murakumo K"/>
            <person name="Nishida K"/>
            <person name="Terakita A"/>
            <person name="Kuratani S"/>
            <person name="Sato K"/>
            <person name="Hyodo S Kuraku.S."/>
        </authorList>
    </citation>
    <scope>NUCLEOTIDE SEQUENCE [LARGE SCALE GENOMIC DNA]</scope>
</reference>
<evidence type="ECO:0000256" key="4">
    <source>
        <dbReference type="ARBA" id="ARBA00022842"/>
    </source>
</evidence>
<dbReference type="PROSITE" id="PS51255">
    <property type="entry name" value="ADPK"/>
    <property type="match status" value="1"/>
</dbReference>
<evidence type="ECO:0008006" key="8">
    <source>
        <dbReference type="Google" id="ProtNLM"/>
    </source>
</evidence>
<dbReference type="Pfam" id="PF04587">
    <property type="entry name" value="ADP_PFK_GK"/>
    <property type="match status" value="1"/>
</dbReference>
<evidence type="ECO:0000256" key="3">
    <source>
        <dbReference type="ARBA" id="ARBA00022777"/>
    </source>
</evidence>
<evidence type="ECO:0000256" key="2">
    <source>
        <dbReference type="ARBA" id="ARBA00022723"/>
    </source>
</evidence>
<accession>A0A401T0S7</accession>
<dbReference type="SUPFAM" id="SSF53613">
    <property type="entry name" value="Ribokinase-like"/>
    <property type="match status" value="1"/>
</dbReference>
<dbReference type="InterPro" id="IPR007666">
    <property type="entry name" value="ADP_PFK/GK"/>
</dbReference>
<gene>
    <name evidence="6" type="ORF">chiPu_0014749</name>
</gene>
<dbReference type="PANTHER" id="PTHR21208:SF0">
    <property type="entry name" value="ADP-DEPENDENT GLUCOKINASE"/>
    <property type="match status" value="1"/>
</dbReference>
<dbReference type="Proteomes" id="UP000287033">
    <property type="component" value="Unassembled WGS sequence"/>
</dbReference>
<dbReference type="InterPro" id="IPR029056">
    <property type="entry name" value="Ribokinase-like"/>
</dbReference>
<dbReference type="OrthoDB" id="5847021at2759"/>
<dbReference type="GO" id="GO:0006096">
    <property type="term" value="P:glycolytic process"/>
    <property type="evidence" value="ECO:0007669"/>
    <property type="project" value="UniProtKB-KW"/>
</dbReference>
<keyword evidence="1" id="KW-0808">Transferase</keyword>
<dbReference type="GO" id="GO:0043843">
    <property type="term" value="F:ADP-specific glucokinase activity"/>
    <property type="evidence" value="ECO:0007669"/>
    <property type="project" value="TreeGrafter"/>
</dbReference>
<protein>
    <recommendedName>
        <fullName evidence="8">ADP-dependent glucokinase</fullName>
    </recommendedName>
</protein>
<keyword evidence="3" id="KW-0418">Kinase</keyword>
<evidence type="ECO:0000313" key="7">
    <source>
        <dbReference type="Proteomes" id="UP000287033"/>
    </source>
</evidence>
<evidence type="ECO:0000313" key="6">
    <source>
        <dbReference type="EMBL" id="GCC36256.1"/>
    </source>
</evidence>
<comment type="caution">
    <text evidence="6">The sequence shown here is derived from an EMBL/GenBank/DDBJ whole genome shotgun (WGS) entry which is preliminary data.</text>
</comment>
<keyword evidence="7" id="KW-1185">Reference proteome</keyword>
<keyword evidence="5" id="KW-0324">Glycolysis</keyword>